<feature type="compositionally biased region" description="Basic and acidic residues" evidence="4">
    <location>
        <begin position="143"/>
        <end position="167"/>
    </location>
</feature>
<dbReference type="CDD" id="cd00067">
    <property type="entry name" value="GAL4"/>
    <property type="match status" value="1"/>
</dbReference>
<evidence type="ECO:0000256" key="1">
    <source>
        <dbReference type="ARBA" id="ARBA00004123"/>
    </source>
</evidence>
<dbReference type="InterPro" id="IPR007219">
    <property type="entry name" value="XnlR_reg_dom"/>
</dbReference>
<dbReference type="SMART" id="SM00066">
    <property type="entry name" value="GAL4"/>
    <property type="match status" value="1"/>
</dbReference>
<protein>
    <submittedName>
        <fullName evidence="7">RHTO0S05e01508g1_1</fullName>
    </submittedName>
</protein>
<dbReference type="InterPro" id="IPR036864">
    <property type="entry name" value="Zn2-C6_fun-type_DNA-bd_sf"/>
</dbReference>
<dbReference type="OrthoDB" id="424974at2759"/>
<feature type="region of interest" description="Disordered" evidence="4">
    <location>
        <begin position="737"/>
        <end position="767"/>
    </location>
</feature>
<sequence length="1040" mass="110694">MNGSPGAGHKRGAGRADDEVVHKVLPAWHFLYERGELTGSSSAAAKRLKPRQPLSCQECRRLKLKCDREFPCANCRKRNCADICPSGTSKPPGRAVRIAAEFAALLKRVDDLEAIVSQLGAGDRIPPPLHLEEATKRSTTITKELEQEIREGRRDTSRGRTSERSDSGGRLGGSSGARDEEGDELGAGSADEGIESVMVGVGSLSIADSGRTRFLGAAAGSAYFYPDPNDEEDADASSLASEAEQGVPAVDQVIRYPYIQLGTAYSKSAELERLRAFLPDQAEGRRVSENYWRYLAFQFTPLEEAVFWEDYWPSAYTPHDPHGTKLACVLMILSLGHLFDPDAPSTPNADAQHFFILSHAALAASRFLANSTLAAVQTLQLSANFHLNYHDLREGGETFFPILGMAVRMLATQGLHRDGSNFGLTGAELNRRRRVFYELITLERMQAFISGRPHMFRDTHFDTQMPENASVFDRAKWQIGILIAKVIDQAFSVATPSYSTILSLDQDMRDLVRDTPPDYRSCALPADSFLVKPQGIPQLPPAPPPEAASYDLITRMRAHTLDQMFGQVLFYLHKPAFAQALLKYSDEPLKSPWAASVAAVSLETAVYLLAVAKSFFQLHPVLSPRWWHIWFHAFAGSVAQSSLVIKSPRSMLAPHAWSQLNEAVALFEAAGSGGAPVAAFVPRLRVLREKAFLSLQNAISVPLGLMDPHSSTDVGDSLAEGTDVSLSILCPPTRLERKQRKKSVVRSSSAGKATGSASPAGDSPNTVLAQMLGATPALSEQAPPVTPAWPSSPVEAEPYNPFDSRIAMPGFVGGTKSPPVAPAPYDAATLAYLTAAQQPPPNNPAAQFMPVAFLPHQPLPHPLRESYELAEAHGPSKTAMAYAAAAAASSSAYSLSVGAPSSSDIRPQVPPLPPQAQPVDPASVQQDPLGMLRQTALLAAHAPPPSSSAPGGSSGVPGFSPFAGLSPGYGFGGLITPWPAYGEVQAGAGGEGATAAGAAGGAPAESWPWFDVLGGGASGGAGGGAAPGMPSPLDFSRFPG</sequence>
<evidence type="ECO:0000259" key="6">
    <source>
        <dbReference type="PROSITE" id="PS51379"/>
    </source>
</evidence>
<comment type="subcellular location">
    <subcellularLocation>
        <location evidence="1">Nucleus</location>
    </subcellularLocation>
</comment>
<organism evidence="7">
    <name type="scientific">Rhodotorula toruloides</name>
    <name type="common">Yeast</name>
    <name type="synonym">Rhodosporidium toruloides</name>
    <dbReference type="NCBI Taxonomy" id="5286"/>
    <lineage>
        <taxon>Eukaryota</taxon>
        <taxon>Fungi</taxon>
        <taxon>Dikarya</taxon>
        <taxon>Basidiomycota</taxon>
        <taxon>Pucciniomycotina</taxon>
        <taxon>Microbotryomycetes</taxon>
        <taxon>Sporidiobolales</taxon>
        <taxon>Sporidiobolaceae</taxon>
        <taxon>Rhodotorula</taxon>
    </lineage>
</organism>
<dbReference type="PANTHER" id="PTHR31001:SF56">
    <property type="entry name" value="ZN(2)-C6 FUNGAL-TYPE DOMAIN-CONTAINING PROTEIN"/>
    <property type="match status" value="1"/>
</dbReference>
<dbReference type="PROSITE" id="PS50048">
    <property type="entry name" value="ZN2_CY6_FUNGAL_2"/>
    <property type="match status" value="1"/>
</dbReference>
<accession>A0A061ARP1</accession>
<feature type="region of interest" description="Disordered" evidence="4">
    <location>
        <begin position="1018"/>
        <end position="1040"/>
    </location>
</feature>
<evidence type="ECO:0000259" key="5">
    <source>
        <dbReference type="PROSITE" id="PS50048"/>
    </source>
</evidence>
<reference evidence="7" key="1">
    <citation type="journal article" date="2014" name="Genome Announc.">
        <title>Draft genome sequence of Rhodosporidium toruloides CECT1137, an oleaginous yeast of biotechnological interest.</title>
        <authorList>
            <person name="Morin N."/>
            <person name="Calcas X."/>
            <person name="Devillers H."/>
            <person name="Durrens P."/>
            <person name="Sherman D.J."/>
            <person name="Nicaud J.-M."/>
            <person name="Neuveglise C."/>
        </authorList>
    </citation>
    <scope>NUCLEOTIDE SEQUENCE</scope>
    <source>
        <strain evidence="7">CECT1137</strain>
    </source>
</reference>
<dbReference type="InterPro" id="IPR050613">
    <property type="entry name" value="Sec_Metabolite_Reg"/>
</dbReference>
<keyword evidence="3" id="KW-0539">Nucleus</keyword>
<evidence type="ECO:0000256" key="3">
    <source>
        <dbReference type="ARBA" id="ARBA00023242"/>
    </source>
</evidence>
<dbReference type="PROSITE" id="PS51379">
    <property type="entry name" value="4FE4S_FER_2"/>
    <property type="match status" value="1"/>
</dbReference>
<dbReference type="GO" id="GO:0006351">
    <property type="term" value="P:DNA-templated transcription"/>
    <property type="evidence" value="ECO:0007669"/>
    <property type="project" value="InterPro"/>
</dbReference>
<feature type="compositionally biased region" description="Low complexity" evidence="4">
    <location>
        <begin position="745"/>
        <end position="761"/>
    </location>
</feature>
<name>A0A061ARP1_RHOTO</name>
<feature type="region of interest" description="Disordered" evidence="4">
    <location>
        <begin position="123"/>
        <end position="191"/>
    </location>
</feature>
<gene>
    <name evidence="7" type="ORF">RHTO0S_05e01508g</name>
</gene>
<dbReference type="Pfam" id="PF00172">
    <property type="entry name" value="Zn_clus"/>
    <property type="match status" value="1"/>
</dbReference>
<dbReference type="SMART" id="SM00906">
    <property type="entry name" value="Fungal_trans"/>
    <property type="match status" value="1"/>
</dbReference>
<dbReference type="CDD" id="cd12148">
    <property type="entry name" value="fungal_TF_MHR"/>
    <property type="match status" value="1"/>
</dbReference>
<dbReference type="Pfam" id="PF04082">
    <property type="entry name" value="Fungal_trans"/>
    <property type="match status" value="1"/>
</dbReference>
<keyword evidence="2" id="KW-0479">Metal-binding</keyword>
<dbReference type="PROSITE" id="PS00463">
    <property type="entry name" value="ZN2_CY6_FUNGAL_1"/>
    <property type="match status" value="1"/>
</dbReference>
<dbReference type="GO" id="GO:0005634">
    <property type="term" value="C:nucleus"/>
    <property type="evidence" value="ECO:0007669"/>
    <property type="project" value="UniProtKB-SubCell"/>
</dbReference>
<dbReference type="AlphaFoldDB" id="A0A061ARP1"/>
<feature type="region of interest" description="Disordered" evidence="4">
    <location>
        <begin position="897"/>
        <end position="923"/>
    </location>
</feature>
<evidence type="ECO:0000313" key="7">
    <source>
        <dbReference type="EMBL" id="CDR40323.1"/>
    </source>
</evidence>
<dbReference type="SUPFAM" id="SSF57701">
    <property type="entry name" value="Zn2/Cys6 DNA-binding domain"/>
    <property type="match status" value="1"/>
</dbReference>
<dbReference type="EMBL" id="LK052940">
    <property type="protein sequence ID" value="CDR40323.1"/>
    <property type="molecule type" value="Genomic_DNA"/>
</dbReference>
<proteinExistence type="predicted"/>
<dbReference type="InterPro" id="IPR017896">
    <property type="entry name" value="4Fe4S_Fe-S-bd"/>
</dbReference>
<feature type="domain" description="Zn(2)-C6 fungal-type" evidence="5">
    <location>
        <begin position="55"/>
        <end position="84"/>
    </location>
</feature>
<evidence type="ECO:0000256" key="2">
    <source>
        <dbReference type="ARBA" id="ARBA00022723"/>
    </source>
</evidence>
<dbReference type="GO" id="GO:0000981">
    <property type="term" value="F:DNA-binding transcription factor activity, RNA polymerase II-specific"/>
    <property type="evidence" value="ECO:0007669"/>
    <property type="project" value="InterPro"/>
</dbReference>
<dbReference type="GO" id="GO:0003677">
    <property type="term" value="F:DNA binding"/>
    <property type="evidence" value="ECO:0007669"/>
    <property type="project" value="InterPro"/>
</dbReference>
<dbReference type="InterPro" id="IPR001138">
    <property type="entry name" value="Zn2Cys6_DnaBD"/>
</dbReference>
<dbReference type="Gene3D" id="4.10.240.10">
    <property type="entry name" value="Zn(2)-C6 fungal-type DNA-binding domain"/>
    <property type="match status" value="1"/>
</dbReference>
<feature type="domain" description="4Fe-4S ferredoxin-type" evidence="6">
    <location>
        <begin position="62"/>
        <end position="94"/>
    </location>
</feature>
<dbReference type="PANTHER" id="PTHR31001">
    <property type="entry name" value="UNCHARACTERIZED TRANSCRIPTIONAL REGULATORY PROTEIN"/>
    <property type="match status" value="1"/>
</dbReference>
<evidence type="ECO:0000256" key="4">
    <source>
        <dbReference type="SAM" id="MobiDB-lite"/>
    </source>
</evidence>
<dbReference type="GO" id="GO:0008270">
    <property type="term" value="F:zinc ion binding"/>
    <property type="evidence" value="ECO:0007669"/>
    <property type="project" value="InterPro"/>
</dbReference>